<dbReference type="InterPro" id="IPR036318">
    <property type="entry name" value="FAD-bd_PCMH-like_sf"/>
</dbReference>
<reference evidence="4" key="1">
    <citation type="submission" date="2018-05" db="EMBL/GenBank/DDBJ databases">
        <authorList>
            <person name="Lanie J.A."/>
            <person name="Ng W.-L."/>
            <person name="Kazmierczak K.M."/>
            <person name="Andrzejewski T.M."/>
            <person name="Davidsen T.M."/>
            <person name="Wayne K.J."/>
            <person name="Tettelin H."/>
            <person name="Glass J.I."/>
            <person name="Rusch D."/>
            <person name="Podicherti R."/>
            <person name="Tsui H.-C.T."/>
            <person name="Winkler M.E."/>
        </authorList>
    </citation>
    <scope>NUCLEOTIDE SEQUENCE</scope>
</reference>
<gene>
    <name evidence="4" type="ORF">METZ01_LOCUS130355</name>
</gene>
<dbReference type="PANTHER" id="PTHR43716">
    <property type="entry name" value="D-2-HYDROXYGLUTARATE DEHYDROGENASE, MITOCHONDRIAL"/>
    <property type="match status" value="1"/>
</dbReference>
<feature type="non-terminal residue" evidence="4">
    <location>
        <position position="461"/>
    </location>
</feature>
<dbReference type="EMBL" id="UINC01018449">
    <property type="protein sequence ID" value="SVA77501.1"/>
    <property type="molecule type" value="Genomic_DNA"/>
</dbReference>
<dbReference type="GO" id="GO:0003824">
    <property type="term" value="F:catalytic activity"/>
    <property type="evidence" value="ECO:0007669"/>
    <property type="project" value="InterPro"/>
</dbReference>
<accession>A0A381YLQ7</accession>
<keyword evidence="2" id="KW-0274">FAD</keyword>
<dbReference type="InterPro" id="IPR004113">
    <property type="entry name" value="FAD-bd_oxidored_4_C"/>
</dbReference>
<dbReference type="Gene3D" id="3.30.70.2190">
    <property type="match status" value="1"/>
</dbReference>
<evidence type="ECO:0000256" key="2">
    <source>
        <dbReference type="ARBA" id="ARBA00022827"/>
    </source>
</evidence>
<sequence length="461" mass="51026">MELAKLHEVFVSIVGEDNCITDSKTIAIHLLDWREKYQGTTPFVLLPSTTESVSKIIKFCFDNDIGVVPQGGNTSLCGANVPRSTDERMEIVISSSKLNRVIELDADNQSLIVESGCILARIQETAYENGLYFPLSLGAEGSSQIGGNISTNAGGTNVLKYGMTRGLVMGLEVVLPDGSIYSELKGLRKDNTGYDLKQFFIGAEGTLGFITKICLKLFLQPLSHTAALVAVENPKQAINLLKKIKQIFGESLCAFELMNSVCIKCVEDQMPNFKIPLESSYPWQILIDVENLDSTFESDEAITSFLERQLKEALILDATIAINNQQRNEFWQLRHGITESKKLSSTGIDHDISVPISKIPEVIEQSRNKLEQVLGKTDFYAYGHVGDGNLHITKSKPKTMDKVSFQMKEDELTRIVHQIAVDLGGSFSGEHGIGVKLKNELEYFSDPVKIKLLKTIKKAID</sequence>
<dbReference type="Pfam" id="PF02913">
    <property type="entry name" value="FAD-oxidase_C"/>
    <property type="match status" value="1"/>
</dbReference>
<dbReference type="GO" id="GO:0071949">
    <property type="term" value="F:FAD binding"/>
    <property type="evidence" value="ECO:0007669"/>
    <property type="project" value="InterPro"/>
</dbReference>
<evidence type="ECO:0000259" key="3">
    <source>
        <dbReference type="PROSITE" id="PS51387"/>
    </source>
</evidence>
<dbReference type="InterPro" id="IPR016167">
    <property type="entry name" value="FAD-bd_PCMH_sub1"/>
</dbReference>
<dbReference type="Gene3D" id="3.30.43.10">
    <property type="entry name" value="Uridine Diphospho-n-acetylenolpyruvylglucosamine Reductase, domain 2"/>
    <property type="match status" value="1"/>
</dbReference>
<evidence type="ECO:0000256" key="1">
    <source>
        <dbReference type="ARBA" id="ARBA00022630"/>
    </source>
</evidence>
<dbReference type="InterPro" id="IPR016169">
    <property type="entry name" value="FAD-bd_PCMH_sub2"/>
</dbReference>
<proteinExistence type="predicted"/>
<dbReference type="InterPro" id="IPR006094">
    <property type="entry name" value="Oxid_FAD_bind_N"/>
</dbReference>
<dbReference type="AlphaFoldDB" id="A0A381YLQ7"/>
<dbReference type="InterPro" id="IPR016166">
    <property type="entry name" value="FAD-bd_PCMH"/>
</dbReference>
<dbReference type="SUPFAM" id="SSF55103">
    <property type="entry name" value="FAD-linked oxidases, C-terminal domain"/>
    <property type="match status" value="1"/>
</dbReference>
<dbReference type="Gene3D" id="3.30.465.10">
    <property type="match status" value="1"/>
</dbReference>
<name>A0A381YLQ7_9ZZZZ</name>
<organism evidence="4">
    <name type="scientific">marine metagenome</name>
    <dbReference type="NCBI Taxonomy" id="408172"/>
    <lineage>
        <taxon>unclassified sequences</taxon>
        <taxon>metagenomes</taxon>
        <taxon>ecological metagenomes</taxon>
    </lineage>
</organism>
<dbReference type="InterPro" id="IPR051264">
    <property type="entry name" value="FAD-oxidored/transferase_4"/>
</dbReference>
<dbReference type="GO" id="GO:0022904">
    <property type="term" value="P:respiratory electron transport chain"/>
    <property type="evidence" value="ECO:0007669"/>
    <property type="project" value="TreeGrafter"/>
</dbReference>
<dbReference type="PANTHER" id="PTHR43716:SF2">
    <property type="entry name" value="BLL6224 PROTEIN"/>
    <property type="match status" value="1"/>
</dbReference>
<dbReference type="PROSITE" id="PS51387">
    <property type="entry name" value="FAD_PCMH"/>
    <property type="match status" value="1"/>
</dbReference>
<protein>
    <recommendedName>
        <fullName evidence="3">FAD-binding PCMH-type domain-containing protein</fullName>
    </recommendedName>
</protein>
<dbReference type="SUPFAM" id="SSF56176">
    <property type="entry name" value="FAD-binding/transporter-associated domain-like"/>
    <property type="match status" value="1"/>
</dbReference>
<feature type="domain" description="FAD-binding PCMH-type" evidence="3">
    <location>
        <begin position="37"/>
        <end position="220"/>
    </location>
</feature>
<evidence type="ECO:0000313" key="4">
    <source>
        <dbReference type="EMBL" id="SVA77501.1"/>
    </source>
</evidence>
<dbReference type="Gene3D" id="3.30.70.2740">
    <property type="match status" value="1"/>
</dbReference>
<keyword evidence="1" id="KW-0285">Flavoprotein</keyword>
<dbReference type="InterPro" id="IPR016164">
    <property type="entry name" value="FAD-linked_Oxase-like_C"/>
</dbReference>
<dbReference type="Pfam" id="PF01565">
    <property type="entry name" value="FAD_binding_4"/>
    <property type="match status" value="1"/>
</dbReference>